<comment type="caution">
    <text evidence="1">The sequence shown here is derived from an EMBL/GenBank/DDBJ whole genome shotgun (WGS) entry which is preliminary data.</text>
</comment>
<evidence type="ECO:0000313" key="2">
    <source>
        <dbReference type="Proteomes" id="UP000828390"/>
    </source>
</evidence>
<dbReference type="Proteomes" id="UP000828390">
    <property type="component" value="Unassembled WGS sequence"/>
</dbReference>
<reference evidence="1" key="2">
    <citation type="submission" date="2020-11" db="EMBL/GenBank/DDBJ databases">
        <authorList>
            <person name="McCartney M.A."/>
            <person name="Auch B."/>
            <person name="Kono T."/>
            <person name="Mallez S."/>
            <person name="Becker A."/>
            <person name="Gohl D.M."/>
            <person name="Silverstein K.A.T."/>
            <person name="Koren S."/>
            <person name="Bechman K.B."/>
            <person name="Herman A."/>
            <person name="Abrahante J.E."/>
            <person name="Garbe J."/>
        </authorList>
    </citation>
    <scope>NUCLEOTIDE SEQUENCE</scope>
    <source>
        <strain evidence="1">Duluth1</strain>
        <tissue evidence="1">Whole animal</tissue>
    </source>
</reference>
<dbReference type="EMBL" id="JAIWYP010000011">
    <property type="protein sequence ID" value="KAH3733816.1"/>
    <property type="molecule type" value="Genomic_DNA"/>
</dbReference>
<accession>A0A9D4CUP3</accession>
<organism evidence="1 2">
    <name type="scientific">Dreissena polymorpha</name>
    <name type="common">Zebra mussel</name>
    <name type="synonym">Mytilus polymorpha</name>
    <dbReference type="NCBI Taxonomy" id="45954"/>
    <lineage>
        <taxon>Eukaryota</taxon>
        <taxon>Metazoa</taxon>
        <taxon>Spiralia</taxon>
        <taxon>Lophotrochozoa</taxon>
        <taxon>Mollusca</taxon>
        <taxon>Bivalvia</taxon>
        <taxon>Autobranchia</taxon>
        <taxon>Heteroconchia</taxon>
        <taxon>Euheterodonta</taxon>
        <taxon>Imparidentia</taxon>
        <taxon>Neoheterodontei</taxon>
        <taxon>Myida</taxon>
        <taxon>Dreissenoidea</taxon>
        <taxon>Dreissenidae</taxon>
        <taxon>Dreissena</taxon>
    </lineage>
</organism>
<reference evidence="1" key="1">
    <citation type="journal article" date="2019" name="bioRxiv">
        <title>The Genome of the Zebra Mussel, Dreissena polymorpha: A Resource for Invasive Species Research.</title>
        <authorList>
            <person name="McCartney M.A."/>
            <person name="Auch B."/>
            <person name="Kono T."/>
            <person name="Mallez S."/>
            <person name="Zhang Y."/>
            <person name="Obille A."/>
            <person name="Becker A."/>
            <person name="Abrahante J.E."/>
            <person name="Garbe J."/>
            <person name="Badalamenti J.P."/>
            <person name="Herman A."/>
            <person name="Mangelson H."/>
            <person name="Liachko I."/>
            <person name="Sullivan S."/>
            <person name="Sone E.D."/>
            <person name="Koren S."/>
            <person name="Silverstein K.A.T."/>
            <person name="Beckman K.B."/>
            <person name="Gohl D.M."/>
        </authorList>
    </citation>
    <scope>NUCLEOTIDE SEQUENCE</scope>
    <source>
        <strain evidence="1">Duluth1</strain>
        <tissue evidence="1">Whole animal</tissue>
    </source>
</reference>
<keyword evidence="2" id="KW-1185">Reference proteome</keyword>
<sequence length="66" mass="7695">MSLPYLPVEQIEPAFSRLMEVAKGYIARTWVNGSVWRPHNRCVLREVVRTNTDFEGNYNIISIIDQ</sequence>
<evidence type="ECO:0000313" key="1">
    <source>
        <dbReference type="EMBL" id="KAH3733816.1"/>
    </source>
</evidence>
<gene>
    <name evidence="1" type="ORF">DPMN_040251</name>
</gene>
<dbReference type="AlphaFoldDB" id="A0A9D4CUP3"/>
<name>A0A9D4CUP3_DREPO</name>
<protein>
    <submittedName>
        <fullName evidence="1">Uncharacterized protein</fullName>
    </submittedName>
</protein>
<proteinExistence type="predicted"/>